<keyword evidence="2" id="KW-0808">Transferase</keyword>
<dbReference type="OrthoDB" id="479699at2"/>
<proteinExistence type="predicted"/>
<dbReference type="Pfam" id="PF13621">
    <property type="entry name" value="Cupin_8"/>
    <property type="match status" value="1"/>
</dbReference>
<dbReference type="InterPro" id="IPR036527">
    <property type="entry name" value="SCP2_sterol-bd_dom_sf"/>
</dbReference>
<feature type="domain" description="JmjC" evidence="1">
    <location>
        <begin position="220"/>
        <end position="381"/>
    </location>
</feature>
<dbReference type="RefSeq" id="WP_012487477.1">
    <property type="nucleotide sequence ID" value="NC_010995.1"/>
</dbReference>
<dbReference type="GO" id="GO:0016740">
    <property type="term" value="F:transferase activity"/>
    <property type="evidence" value="ECO:0007669"/>
    <property type="project" value="UniProtKB-KW"/>
</dbReference>
<evidence type="ECO:0000313" key="2">
    <source>
        <dbReference type="EMBL" id="ACE84032.1"/>
    </source>
</evidence>
<dbReference type="PANTHER" id="PTHR12461:SF105">
    <property type="entry name" value="HYPOXIA-INDUCIBLE FACTOR 1-ALPHA INHIBITOR"/>
    <property type="match status" value="1"/>
</dbReference>
<dbReference type="PANTHER" id="PTHR12461">
    <property type="entry name" value="HYPOXIA-INDUCIBLE FACTOR 1 ALPHA INHIBITOR-RELATED"/>
    <property type="match status" value="1"/>
</dbReference>
<dbReference type="KEGG" id="cja:CJA_1860"/>
<dbReference type="SUPFAM" id="SSF51197">
    <property type="entry name" value="Clavaminate synthase-like"/>
    <property type="match status" value="1"/>
</dbReference>
<dbReference type="InterPro" id="IPR041667">
    <property type="entry name" value="Cupin_8"/>
</dbReference>
<dbReference type="Gene3D" id="2.60.120.650">
    <property type="entry name" value="Cupin"/>
    <property type="match status" value="1"/>
</dbReference>
<dbReference type="PROSITE" id="PS51184">
    <property type="entry name" value="JMJC"/>
    <property type="match status" value="1"/>
</dbReference>
<dbReference type="InterPro" id="IPR003033">
    <property type="entry name" value="SCP2_sterol-bd_dom"/>
</dbReference>
<dbReference type="EMBL" id="CP000934">
    <property type="protein sequence ID" value="ACE84032.1"/>
    <property type="molecule type" value="Genomic_DNA"/>
</dbReference>
<gene>
    <name evidence="2" type="ordered locus">CJA_1860</name>
</gene>
<dbReference type="HOGENOM" id="CLU_741594_0_0_6"/>
<accession>B3PGK9</accession>
<name>B3PGK9_CELJU</name>
<evidence type="ECO:0000313" key="3">
    <source>
        <dbReference type="Proteomes" id="UP000001036"/>
    </source>
</evidence>
<dbReference type="Gene3D" id="3.30.1050.10">
    <property type="entry name" value="SCP2 sterol-binding domain"/>
    <property type="match status" value="1"/>
</dbReference>
<protein>
    <submittedName>
        <fullName evidence="2">N-acetyltransferase and Transcription factor-like protein</fullName>
    </submittedName>
</protein>
<evidence type="ECO:0000259" key="1">
    <source>
        <dbReference type="PROSITE" id="PS51184"/>
    </source>
</evidence>
<reference evidence="2 3" key="1">
    <citation type="journal article" date="2008" name="J. Bacteriol.">
        <title>Insights into plant cell wall degradation from the genome sequence of the soil bacterium Cellvibrio japonicus.</title>
        <authorList>
            <person name="Deboy R.T."/>
            <person name="Mongodin E.F."/>
            <person name="Fouts D.E."/>
            <person name="Tailford L.E."/>
            <person name="Khouri H."/>
            <person name="Emerson J.B."/>
            <person name="Mohamoud Y."/>
            <person name="Watkins K."/>
            <person name="Henrissat B."/>
            <person name="Gilbert H.J."/>
            <person name="Nelson K.E."/>
        </authorList>
    </citation>
    <scope>NUCLEOTIDE SEQUENCE [LARGE SCALE GENOMIC DNA]</scope>
    <source>
        <strain evidence="2 3">Ueda107</strain>
    </source>
</reference>
<dbReference type="InterPro" id="IPR003347">
    <property type="entry name" value="JmjC_dom"/>
</dbReference>
<dbReference type="SMART" id="SM00558">
    <property type="entry name" value="JmjC"/>
    <property type="match status" value="1"/>
</dbReference>
<dbReference type="AlphaFoldDB" id="B3PGK9"/>
<keyword evidence="3" id="KW-1185">Reference proteome</keyword>
<dbReference type="STRING" id="498211.CJA_1860"/>
<dbReference type="eggNOG" id="COG3255">
    <property type="taxonomic scope" value="Bacteria"/>
</dbReference>
<dbReference type="Pfam" id="PF02036">
    <property type="entry name" value="SCP2"/>
    <property type="match status" value="1"/>
</dbReference>
<organism evidence="2 3">
    <name type="scientific">Cellvibrio japonicus (strain Ueda107)</name>
    <name type="common">Pseudomonas fluorescens subsp. cellulosa</name>
    <dbReference type="NCBI Taxonomy" id="498211"/>
    <lineage>
        <taxon>Bacteria</taxon>
        <taxon>Pseudomonadati</taxon>
        <taxon>Pseudomonadota</taxon>
        <taxon>Gammaproteobacteria</taxon>
        <taxon>Cellvibrionales</taxon>
        <taxon>Cellvibrionaceae</taxon>
        <taxon>Cellvibrio</taxon>
    </lineage>
</organism>
<sequence>MELERIAEKIFARANEIPGMQGVLAFQFTSGDSLSITVSDSVKVGHCDAPSDVTIKMSTDDFVAVANKSRDLERLFTAGKILVEGDFGLATLLPQAIRASLSDRNTENKIDSNVEEQRFPAPERYSEFVTAAQPPLRTVERWDSDDLSPEVFYQQYVLPCKPVIITNALKEWPLYNMSQEESVLHFEGLQGMIRTGDYVSQTFSKNRKFKAESMADFIRSAKAYKTGDNKLPEYLGSNSLPESLETLIRWPVYFRHDQYIPPRIWIGPQGTVTPLHRDDSDNLFAQVWGEKAFILAAPHERTHLYAWATHKDGGLEGSEVNAEEPDYSRHPEAQEVNFLKVLVGSGDMLFIPDGWFHHVRSLSLSLSVNFWTTSVRRAGEM</sequence>
<dbReference type="Proteomes" id="UP000001036">
    <property type="component" value="Chromosome"/>
</dbReference>
<dbReference type="SUPFAM" id="SSF55718">
    <property type="entry name" value="SCP-like"/>
    <property type="match status" value="1"/>
</dbReference>